<dbReference type="InterPro" id="IPR047984">
    <property type="entry name" value="XylE-like"/>
</dbReference>
<dbReference type="Gene3D" id="1.20.1250.20">
    <property type="entry name" value="MFS general substrate transporter like domains"/>
    <property type="match status" value="1"/>
</dbReference>
<dbReference type="SUPFAM" id="SSF51445">
    <property type="entry name" value="(Trans)glycosidases"/>
    <property type="match status" value="2"/>
</dbReference>
<evidence type="ECO:0000256" key="10">
    <source>
        <dbReference type="ARBA" id="ARBA00022692"/>
    </source>
</evidence>
<evidence type="ECO:0000256" key="21">
    <source>
        <dbReference type="SAM" id="Phobius"/>
    </source>
</evidence>
<comment type="similarity">
    <text evidence="3 20">Belongs to the glycosyl hydrolase 67 family.</text>
</comment>
<gene>
    <name evidence="20" type="primary">aguA</name>
    <name evidence="23" type="ORF">H2204_009666</name>
</gene>
<dbReference type="GO" id="GO:0022857">
    <property type="term" value="F:transmembrane transporter activity"/>
    <property type="evidence" value="ECO:0007669"/>
    <property type="project" value="InterPro"/>
</dbReference>
<dbReference type="PANTHER" id="PTHR39207">
    <property type="entry name" value="ALPHA-GLUCURONIDASE A"/>
    <property type="match status" value="1"/>
</dbReference>
<evidence type="ECO:0000256" key="4">
    <source>
        <dbReference type="ARBA" id="ARBA00010992"/>
    </source>
</evidence>
<feature type="transmembrane region" description="Helical" evidence="21">
    <location>
        <begin position="402"/>
        <end position="425"/>
    </location>
</feature>
<dbReference type="SUPFAM" id="SSF103473">
    <property type="entry name" value="MFS general substrate transporter"/>
    <property type="match status" value="1"/>
</dbReference>
<dbReference type="InterPro" id="IPR005828">
    <property type="entry name" value="MFS_sugar_transport-like"/>
</dbReference>
<keyword evidence="11 20" id="KW-0378">Hydrolase</keyword>
<comment type="catalytic activity">
    <reaction evidence="19 20">
        <text>an alpha-D-glucuronoside + H2O = D-glucuronate + an alcohol</text>
        <dbReference type="Rhea" id="RHEA:20005"/>
        <dbReference type="ChEBI" id="CHEBI:15377"/>
        <dbReference type="ChEBI" id="CHEBI:30879"/>
        <dbReference type="ChEBI" id="CHEBI:58720"/>
        <dbReference type="ChEBI" id="CHEBI:58899"/>
        <dbReference type="EC" id="3.2.1.139"/>
    </reaction>
</comment>
<evidence type="ECO:0000256" key="1">
    <source>
        <dbReference type="ARBA" id="ARBA00004651"/>
    </source>
</evidence>
<dbReference type="Gene3D" id="3.90.1330.10">
    <property type="entry name" value="Alpha-glucuronidase, C-terminal domain"/>
    <property type="match status" value="1"/>
</dbReference>
<dbReference type="EMBL" id="JAPDRN010000077">
    <property type="protein sequence ID" value="KAJ9627439.1"/>
    <property type="molecule type" value="Genomic_DNA"/>
</dbReference>
<dbReference type="Gene3D" id="3.20.20.80">
    <property type="entry name" value="Glycosidases"/>
    <property type="match status" value="1"/>
</dbReference>
<keyword evidence="12 21" id="KW-1133">Transmembrane helix</keyword>
<dbReference type="Pfam" id="PF00083">
    <property type="entry name" value="Sugar_tr"/>
    <property type="match status" value="1"/>
</dbReference>
<evidence type="ECO:0000256" key="16">
    <source>
        <dbReference type="ARBA" id="ARBA00023295"/>
    </source>
</evidence>
<evidence type="ECO:0000256" key="11">
    <source>
        <dbReference type="ARBA" id="ARBA00022801"/>
    </source>
</evidence>
<dbReference type="InterPro" id="IPR003663">
    <property type="entry name" value="Sugar/inositol_transpt"/>
</dbReference>
<comment type="subcellular location">
    <subcellularLocation>
        <location evidence="1">Cell membrane</location>
        <topology evidence="1">Multi-pass membrane protein</topology>
    </subcellularLocation>
    <subcellularLocation>
        <location evidence="20">Secreted</location>
    </subcellularLocation>
</comment>
<dbReference type="PANTHER" id="PTHR39207:SF1">
    <property type="entry name" value="ALPHA-GLUCURONIDASE A"/>
    <property type="match status" value="1"/>
</dbReference>
<evidence type="ECO:0000256" key="2">
    <source>
        <dbReference type="ARBA" id="ARBA00005336"/>
    </source>
</evidence>
<keyword evidence="16 20" id="KW-0326">Glycosidase</keyword>
<evidence type="ECO:0000256" key="9">
    <source>
        <dbReference type="ARBA" id="ARBA00022651"/>
    </source>
</evidence>
<evidence type="ECO:0000256" key="20">
    <source>
        <dbReference type="RuleBase" id="RU361198"/>
    </source>
</evidence>
<dbReference type="InterPro" id="IPR041443">
    <property type="entry name" value="Exop_C"/>
</dbReference>
<feature type="domain" description="Major facilitator superfamily (MFS) profile" evidence="22">
    <location>
        <begin position="13"/>
        <end position="456"/>
    </location>
</feature>
<dbReference type="InterPro" id="IPR001764">
    <property type="entry name" value="Glyco_hydro_3_N"/>
</dbReference>
<dbReference type="Pfam" id="PF07488">
    <property type="entry name" value="Glyco_hydro_67M"/>
    <property type="match status" value="1"/>
</dbReference>
<dbReference type="PROSITE" id="PS00216">
    <property type="entry name" value="SUGAR_TRANSPORT_1"/>
    <property type="match status" value="2"/>
</dbReference>
<dbReference type="InterPro" id="IPR036962">
    <property type="entry name" value="Glyco_hydro_3_N_sf"/>
</dbReference>
<dbReference type="SUPFAM" id="SSF55545">
    <property type="entry name" value="beta-N-acetylhexosaminidase-like domain"/>
    <property type="match status" value="1"/>
</dbReference>
<dbReference type="InterPro" id="IPR020846">
    <property type="entry name" value="MFS_dom"/>
</dbReference>
<evidence type="ECO:0000256" key="12">
    <source>
        <dbReference type="ARBA" id="ARBA00022989"/>
    </source>
</evidence>
<evidence type="ECO:0000256" key="3">
    <source>
        <dbReference type="ARBA" id="ARBA00008833"/>
    </source>
</evidence>
<evidence type="ECO:0000256" key="15">
    <source>
        <dbReference type="ARBA" id="ARBA00023277"/>
    </source>
</evidence>
<keyword evidence="6" id="KW-0813">Transport</keyword>
<dbReference type="InterPro" id="IPR011100">
    <property type="entry name" value="Glyco_hydro_67_cat"/>
</dbReference>
<sequence>MKGGENTRLIVLISVVATIGGFLFGFDSGVINGTQDGLHQTFKSGEWMQGFEIASMLLGCAVGAFSAGRLADRLGRRNVLIVSAVLFLLSAIGAGAASSSAMFIVARVMGGFAVGAASVISPAYIAEVAPARYRGRLATVQQIAIISGLTVAFLSNYLLAATAGASTEALWGGYAAWRWMFWMQAVPSLLFLALLLTIPESPRYLAVKRRKDEALQVLTRLFGAAEAQAKLAEIDASLSTDHHRPRLSDLLNKATGRVRPIVWVGIGLATFQQLVGINVVFYYGAVLWQAVGFSENDALMINVLSGALSIGACIVTVLLIDRIGRKPLLWAGSAGMAVSLALLVVAFASGSLVDTHLQLPPGMGTLALVAANAYVVFFNISWGPVMWVMLGEMFPNQIRGSGLAVAGAAQWTANFAVTVTFPILLAGTGLAATYSIYLVAAIISIFFVLRMNAMTHQGAARAPKSVLLTALLLVLAACGKGDKAPASASAAPDSWPQVTWPLAEDAALEKRITDLMETMTVEEKVGQLVQGDIASITPDDLRKYRLGSILAGGNSDPGGRYDASPAEWLALADAFHAASMDTSQGGKAIPVLFGIDAVHGQSNIIGATLFPHNIGLGATRNPELLRRIGEITALETRATGMEWAFAPTVAVPQDDRWGRTYEGYSESPEVVASYAGAMVEGLQGKVGTPAFLDGRHVIASVKHFLGDGGTADGKDQGDTRISEAELVRIHAAGYPPAIAAGAQTVMASFNSVNGEKMHGHKPYLTDALKGRMHFGGFVVGDWNGHGQVKGCTTTDCPATINAGLDMAMASDSWKGFYETTLAAVKAGTISPQRLDDAVRRILRVKMRLGLFEAGTPSSRAVGGQFALIGAPAHREVARQAVRESLVLLKNQGGVLPLSPKQRILVAGDGANDVGKQAGGWTLNWQGTGTARKDFPNADTIYEGIAQQASAAGGEAVLAVDGKYGTKPDVAVVVFGESPYAEFQGDLPTLAYKPGEDADLALIKRLKAEGIPVVAVFLSGRPLWVNREINAADAFVAAWLPGSEGAGIADVLLRGPRGDVQHDFKGKLSFSWPRTATQYANNVGQKDYDPQFAFGFGLSYADDGDLAALPEVSGVTGNEGATGVFFARGEAGSGMALRLQNGTGQGVTVTKVPEALDGDLLKITGVDHLAQEDGRRLAWSGKGEALATLQSHTAMDLQRESNGDLMLLTTLRVDSAPQGEAWLSVGCGPGCSARVALGPTLTKLPKGQWTRVGVPLKCLAAAGADVGKLDRPWSIGTAGTMTLSVSRVALGALNEAETSIGWARDRIAHHQPVRHHVVGQYAQALGAAADGAQQDLDGGIGHRGDGLMDGGELGPDRGGGRAVIEAHHRQVAGYFQAAAVGDGNRRRAHIVVAGEDRGGRPRLAQQLFSCGEPRAVGVVTLFDQGRVDLQPGVVQRADKAVVTPRAGTEVGTPADEADVAVSMLDQVFSQFPTSVEVVDAHAGNAVAKVTWRNRDHGDAGFDQLGYHGLRFAQRRRQDDAVHPPGQGTRGLALGGGARLVPVVDDQLDGSVGGHTQQADQQFAQVGTAGVGVDQCNTRVLRGGQRTGGEVGRIAQFTHCAHHALAGDVAHLALVDRPRHRHRRHSGQGRHLVDRHATGFAADRFLRLVQYALPFFSVTLPKPAHVRSLQGLPAVQRSGPDGERCHWMFAAVLALLACMGNARAEDGYALWMRYAPLEPTLAADYRSRLGQVVAPDQTATQRAARDELERGLGGLLGSARQAPDAMATGPTLVLGTPQSSALIAPLRAQMQSLDEEGYLLKRTRVGGRDVLLVAAPRDIGVLYGVFHLLRLLQTGVALDALDVRQSPRLRLRVLNHWDDLDGHVERGYAGRSLWDWQTLPEWRDPRYTDYARANASVGINGTVLNNVNADAQSLAPDYLDKAAALADLFRPYGIRVYLSARFSAPIELGGLDTADPLDPSVQRWWRDKADQIYARVPDFGGFLVKANSEGQPGPQDYGRSHADGANLLADALAPHGGVVMWRAFVYAHDVPADRATQAYSEFAGLDGTFRPNVVLQVKNGPIDFQPREPFHPLFGAMPRTPLMMEVQITKEYLGFATHLVYLGPLYEEVLRADTRTRGKGSTVAQSLAGMAGVANIGTDRTWSGSHFDQANWYAFGRLAWDPRQSAQDIAADWAALTFSADPGVVRPIVGMMMASREAAVNYMTPLGLHHLMARGHHHGPGPWVDGGPRADWTSVYYHRADHNGIGFDRTARGSNAVAQYSPDVAAQYGDLARVPEPLLLWFHHVPWDHRMASGRTLWDELVARYSHGVRQVHAMQATWATLAPMGQGAALERDKVDAQRHAQVAAFLRIQLREAQWWRDASVAYFQSVSGRPLPAGEAAPPHPLALYQALQFPSAPGDGR</sequence>
<dbReference type="Gene3D" id="3.20.20.300">
    <property type="entry name" value="Glycoside hydrolase, family 3, N-terminal domain"/>
    <property type="match status" value="1"/>
</dbReference>
<evidence type="ECO:0000256" key="6">
    <source>
        <dbReference type="ARBA" id="ARBA00022448"/>
    </source>
</evidence>
<dbReference type="PRINTS" id="PR00171">
    <property type="entry name" value="SUGRTRNSPORT"/>
</dbReference>
<evidence type="ECO:0000256" key="5">
    <source>
        <dbReference type="ARBA" id="ARBA00012271"/>
    </source>
</evidence>
<feature type="transmembrane region" description="Helical" evidence="21">
    <location>
        <begin position="9"/>
        <end position="27"/>
    </location>
</feature>
<dbReference type="Gene3D" id="2.60.120.430">
    <property type="entry name" value="Galactose-binding lectin"/>
    <property type="match status" value="1"/>
</dbReference>
<proteinExistence type="inferred from homology"/>
<dbReference type="Pfam" id="PF18559">
    <property type="entry name" value="Exop_C"/>
    <property type="match status" value="1"/>
</dbReference>
<evidence type="ECO:0000256" key="19">
    <source>
        <dbReference type="ARBA" id="ARBA00048838"/>
    </source>
</evidence>
<accession>A0AA38XXK3</accession>
<comment type="caution">
    <text evidence="23">The sequence shown here is derived from an EMBL/GenBank/DDBJ whole genome shotgun (WGS) entry which is preliminary data.</text>
</comment>
<dbReference type="Pfam" id="PF03648">
    <property type="entry name" value="Glyco_hydro_67N"/>
    <property type="match status" value="1"/>
</dbReference>
<feature type="transmembrane region" description="Helical" evidence="21">
    <location>
        <begin position="104"/>
        <end position="125"/>
    </location>
</feature>
<dbReference type="Gene3D" id="3.30.379.10">
    <property type="entry name" value="Chitobiase/beta-hexosaminidase domain 2-like"/>
    <property type="match status" value="1"/>
</dbReference>
<keyword evidence="10 21" id="KW-0812">Transmembrane</keyword>
<feature type="transmembrane region" description="Helical" evidence="21">
    <location>
        <begin position="431"/>
        <end position="449"/>
    </location>
</feature>
<organism evidence="23">
    <name type="scientific">Knufia peltigerae</name>
    <dbReference type="NCBI Taxonomy" id="1002370"/>
    <lineage>
        <taxon>Eukaryota</taxon>
        <taxon>Fungi</taxon>
        <taxon>Dikarya</taxon>
        <taxon>Ascomycota</taxon>
        <taxon>Pezizomycotina</taxon>
        <taxon>Eurotiomycetes</taxon>
        <taxon>Chaetothyriomycetidae</taxon>
        <taxon>Chaetothyriales</taxon>
        <taxon>Trichomeriaceae</taxon>
        <taxon>Knufia</taxon>
    </lineage>
</organism>
<dbReference type="InterPro" id="IPR017853">
    <property type="entry name" value="GH"/>
</dbReference>
<dbReference type="InterPro" id="IPR036259">
    <property type="entry name" value="MFS_trans_sf"/>
</dbReference>
<dbReference type="InterPro" id="IPR011099">
    <property type="entry name" value="Glyco_hydro_67_C"/>
</dbReference>
<dbReference type="Gene3D" id="3.40.50.1700">
    <property type="entry name" value="Glycoside hydrolase family 3 C-terminal domain"/>
    <property type="match status" value="1"/>
</dbReference>
<feature type="transmembrane region" description="Helical" evidence="21">
    <location>
        <begin position="327"/>
        <end position="348"/>
    </location>
</feature>
<dbReference type="EC" id="3.2.1.139" evidence="5 20"/>
<evidence type="ECO:0000256" key="13">
    <source>
        <dbReference type="ARBA" id="ARBA00023136"/>
    </source>
</evidence>
<dbReference type="GO" id="GO:0005886">
    <property type="term" value="C:plasma membrane"/>
    <property type="evidence" value="ECO:0007669"/>
    <property type="project" value="UniProtKB-SubCell"/>
</dbReference>
<dbReference type="FunFam" id="1.20.1250.20:FF:000122">
    <property type="entry name" value="D-xylose transporter XylE"/>
    <property type="match status" value="1"/>
</dbReference>
<feature type="transmembrane region" description="Helical" evidence="21">
    <location>
        <begin position="137"/>
        <end position="159"/>
    </location>
</feature>
<dbReference type="InterPro" id="IPR002772">
    <property type="entry name" value="Glyco_hydro_3_C"/>
</dbReference>
<evidence type="ECO:0000256" key="18">
    <source>
        <dbReference type="ARBA" id="ARBA00024828"/>
    </source>
</evidence>
<dbReference type="InterPro" id="IPR029018">
    <property type="entry name" value="Hex-like_dom2"/>
</dbReference>
<dbReference type="InterPro" id="IPR037054">
    <property type="entry name" value="A-glucoronidase_C_sf"/>
</dbReference>
<evidence type="ECO:0000259" key="22">
    <source>
        <dbReference type="PROSITE" id="PS50850"/>
    </source>
</evidence>
<dbReference type="PROSITE" id="PS50850">
    <property type="entry name" value="MFS"/>
    <property type="match status" value="1"/>
</dbReference>
<dbReference type="GO" id="GO:0033939">
    <property type="term" value="F:xylan alpha-1,2-glucuronosidase activity"/>
    <property type="evidence" value="ECO:0007669"/>
    <property type="project" value="TreeGrafter"/>
</dbReference>
<dbReference type="GO" id="GO:0046559">
    <property type="term" value="F:alpha-glucuronidase activity"/>
    <property type="evidence" value="ECO:0007669"/>
    <property type="project" value="UniProtKB-EC"/>
</dbReference>
<feature type="transmembrane region" description="Helical" evidence="21">
    <location>
        <begin position="79"/>
        <end position="98"/>
    </location>
</feature>
<comment type="similarity">
    <text evidence="4">Belongs to the major facilitator superfamily. Sugar transporter (TC 2.A.1.1) family.</text>
</comment>
<keyword evidence="14" id="KW-0325">Glycoprotein</keyword>
<dbReference type="GO" id="GO:0005576">
    <property type="term" value="C:extracellular region"/>
    <property type="evidence" value="ECO:0007669"/>
    <property type="project" value="UniProtKB-SubCell"/>
</dbReference>
<dbReference type="NCBIfam" id="TIGR00879">
    <property type="entry name" value="SP"/>
    <property type="match status" value="1"/>
</dbReference>
<evidence type="ECO:0000256" key="17">
    <source>
        <dbReference type="ARBA" id="ARBA00023326"/>
    </source>
</evidence>
<dbReference type="InterPro" id="IPR005829">
    <property type="entry name" value="Sugar_transporter_CS"/>
</dbReference>
<keyword evidence="17 20" id="KW-0624">Polysaccharide degradation</keyword>
<dbReference type="GO" id="GO:0045493">
    <property type="term" value="P:xylan catabolic process"/>
    <property type="evidence" value="ECO:0007669"/>
    <property type="project" value="UniProtKB-KW"/>
</dbReference>
<dbReference type="InterPro" id="IPR005154">
    <property type="entry name" value="Glyco_hydro_67_aGlcAse_N"/>
</dbReference>
<evidence type="ECO:0000256" key="7">
    <source>
        <dbReference type="ARBA" id="ARBA00022475"/>
    </source>
</evidence>
<keyword evidence="9 20" id="KW-0858">Xylan degradation</keyword>
<keyword evidence="15 20" id="KW-0119">Carbohydrate metabolism</keyword>
<reference evidence="23" key="1">
    <citation type="submission" date="2022-10" db="EMBL/GenBank/DDBJ databases">
        <title>Culturing micro-colonial fungi from biological soil crusts in the Mojave desert and describing Neophaeococcomyces mojavensis, and introducing the new genera and species Taxawa tesnikishii.</title>
        <authorList>
            <person name="Kurbessoian T."/>
            <person name="Stajich J.E."/>
        </authorList>
    </citation>
    <scope>NUCLEOTIDE SEQUENCE</scope>
    <source>
        <strain evidence="23">TK_35</strain>
    </source>
</reference>
<feature type="transmembrane region" description="Helical" evidence="21">
    <location>
        <begin position="261"/>
        <end position="286"/>
    </location>
</feature>
<feature type="transmembrane region" description="Helical" evidence="21">
    <location>
        <begin position="47"/>
        <end position="67"/>
    </location>
</feature>
<dbReference type="Pfam" id="PF01915">
    <property type="entry name" value="Glyco_hydro_3_C"/>
    <property type="match status" value="1"/>
</dbReference>
<feature type="transmembrane region" description="Helical" evidence="21">
    <location>
        <begin position="298"/>
        <end position="320"/>
    </location>
</feature>
<evidence type="ECO:0000256" key="8">
    <source>
        <dbReference type="ARBA" id="ARBA00022597"/>
    </source>
</evidence>
<comment type="function">
    <text evidence="18 20">Alpha-glucuronidase involved in the hydrolysis of xylan, a major structural heterogeneous polysaccharide found in plant biomass representing the second most abundant polysaccharide in the biosphere, after cellulose. Releases 4-O-methylglucuronic acid from xylan.</text>
</comment>
<evidence type="ECO:0000313" key="23">
    <source>
        <dbReference type="EMBL" id="KAJ9627439.1"/>
    </source>
</evidence>
<dbReference type="InterPro" id="IPR036881">
    <property type="entry name" value="Glyco_hydro_3_C_sf"/>
</dbReference>
<keyword evidence="8" id="KW-0762">Sugar transport</keyword>
<dbReference type="Pfam" id="PF00933">
    <property type="entry name" value="Glyco_hydro_3"/>
    <property type="match status" value="1"/>
</dbReference>
<dbReference type="Pfam" id="PF07477">
    <property type="entry name" value="Glyco_hydro_67C"/>
    <property type="match status" value="1"/>
</dbReference>
<dbReference type="SUPFAM" id="SSF52279">
    <property type="entry name" value="Beta-D-glucan exohydrolase, C-terminal domain"/>
    <property type="match status" value="1"/>
</dbReference>
<evidence type="ECO:0000256" key="14">
    <source>
        <dbReference type="ARBA" id="ARBA00023180"/>
    </source>
</evidence>
<name>A0AA38XXK3_9EURO</name>
<protein>
    <recommendedName>
        <fullName evidence="5 20">Alpha-glucuronidase</fullName>
        <ecNumber evidence="5 20">3.2.1.139</ecNumber>
    </recommendedName>
</protein>
<keyword evidence="13 21" id="KW-0472">Membrane</keyword>
<dbReference type="PROSITE" id="PS00217">
    <property type="entry name" value="SUGAR_TRANSPORT_2"/>
    <property type="match status" value="1"/>
</dbReference>
<feature type="transmembrane region" description="Helical" evidence="21">
    <location>
        <begin position="179"/>
        <end position="198"/>
    </location>
</feature>
<feature type="transmembrane region" description="Helical" evidence="21">
    <location>
        <begin position="461"/>
        <end position="477"/>
    </location>
</feature>
<keyword evidence="7" id="KW-1003">Cell membrane</keyword>
<feature type="transmembrane region" description="Helical" evidence="21">
    <location>
        <begin position="368"/>
        <end position="390"/>
    </location>
</feature>
<dbReference type="CDD" id="cd17359">
    <property type="entry name" value="MFS_XylE_like"/>
    <property type="match status" value="1"/>
</dbReference>
<comment type="similarity">
    <text evidence="2">Belongs to the glycosyl hydrolase 3 family.</text>
</comment>